<accession>A0A164WW51</accession>
<gene>
    <name evidence="1" type="ORF">SISNIDRAFT_347835</name>
</gene>
<organism evidence="1 2">
    <name type="scientific">Sistotremastrum niveocremeum HHB9708</name>
    <dbReference type="NCBI Taxonomy" id="1314777"/>
    <lineage>
        <taxon>Eukaryota</taxon>
        <taxon>Fungi</taxon>
        <taxon>Dikarya</taxon>
        <taxon>Basidiomycota</taxon>
        <taxon>Agaricomycotina</taxon>
        <taxon>Agaricomycetes</taxon>
        <taxon>Sistotremastrales</taxon>
        <taxon>Sistotremastraceae</taxon>
        <taxon>Sertulicium</taxon>
        <taxon>Sertulicium niveocremeum</taxon>
    </lineage>
</organism>
<dbReference type="AlphaFoldDB" id="A0A164WW51"/>
<dbReference type="Proteomes" id="UP000076722">
    <property type="component" value="Unassembled WGS sequence"/>
</dbReference>
<name>A0A164WW51_9AGAM</name>
<proteinExistence type="predicted"/>
<sequence length="124" mass="13766">MTKLAHVVLSKLGWRADEVWTRRTVSSYEATVRHVLETIDYRGGRCGEQGESDGNQNSTAEETEHVGVSIPFFGASQRLQQGFLFFSLTRYSRPNARPAVHSHPSLVPAVLFPEDLVLIVVGVV</sequence>
<evidence type="ECO:0000313" key="1">
    <source>
        <dbReference type="EMBL" id="KZS95418.1"/>
    </source>
</evidence>
<reference evidence="1 2" key="1">
    <citation type="journal article" date="2016" name="Mol. Biol. Evol.">
        <title>Comparative Genomics of Early-Diverging Mushroom-Forming Fungi Provides Insights into the Origins of Lignocellulose Decay Capabilities.</title>
        <authorList>
            <person name="Nagy L.G."/>
            <person name="Riley R."/>
            <person name="Tritt A."/>
            <person name="Adam C."/>
            <person name="Daum C."/>
            <person name="Floudas D."/>
            <person name="Sun H."/>
            <person name="Yadav J.S."/>
            <person name="Pangilinan J."/>
            <person name="Larsson K.H."/>
            <person name="Matsuura K."/>
            <person name="Barry K."/>
            <person name="Labutti K."/>
            <person name="Kuo R."/>
            <person name="Ohm R.A."/>
            <person name="Bhattacharya S.S."/>
            <person name="Shirouzu T."/>
            <person name="Yoshinaga Y."/>
            <person name="Martin F.M."/>
            <person name="Grigoriev I.V."/>
            <person name="Hibbett D.S."/>
        </authorList>
    </citation>
    <scope>NUCLEOTIDE SEQUENCE [LARGE SCALE GENOMIC DNA]</scope>
    <source>
        <strain evidence="1 2">HHB9708</strain>
    </source>
</reference>
<evidence type="ECO:0000313" key="2">
    <source>
        <dbReference type="Proteomes" id="UP000076722"/>
    </source>
</evidence>
<protein>
    <submittedName>
        <fullName evidence="1">Uncharacterized protein</fullName>
    </submittedName>
</protein>
<dbReference type="EMBL" id="KV419401">
    <property type="protein sequence ID" value="KZS95418.1"/>
    <property type="molecule type" value="Genomic_DNA"/>
</dbReference>
<keyword evidence="2" id="KW-1185">Reference proteome</keyword>